<dbReference type="SUPFAM" id="SSF54534">
    <property type="entry name" value="FKBP-like"/>
    <property type="match status" value="1"/>
</dbReference>
<evidence type="ECO:0000256" key="3">
    <source>
        <dbReference type="ARBA" id="ARBA00023110"/>
    </source>
</evidence>
<dbReference type="GO" id="GO:0006457">
    <property type="term" value="P:protein folding"/>
    <property type="evidence" value="ECO:0007669"/>
    <property type="project" value="InterPro"/>
</dbReference>
<name>A0AAI9K5F2_9FIRM</name>
<sequence>MRAKKIFAAGMVAVMCAGLMTGCGSNDTKSQFKKFSKCATIDKAAYTDIEYVPASREVSEDDVNSAISSFCSDNSETTEDKTSTVADGDKINVDYVETVSGTEKDSKTDYTLTMGNNTLGDGSDDQLIGSKPGDVKTITVTYPDDYSDTTVAGLTAEYKVTINYISVTTVPEYTDALVKKATDGEYTTTDDYTAHLKEDVQKDKDDSADETDRTSVLKAVEEKVTFDKYPEDEVASYVQSMVSNVRSAADNYGIDFEAYMKYFYGYEDEASFLEYLHTTVENVMKEKIVVSCIAMDNDLIADNADIKAYRQKVMDKNNLENDSDVDKYYSESDLMFYATEENVLDYLMNRSVQVEATATDASEAATEE</sequence>
<dbReference type="InterPro" id="IPR027304">
    <property type="entry name" value="Trigger_fact/SurA_dom_sf"/>
</dbReference>
<dbReference type="Gene3D" id="3.10.50.40">
    <property type="match status" value="1"/>
</dbReference>
<keyword evidence="3" id="KW-0697">Rotamase</keyword>
<dbReference type="AlphaFoldDB" id="A0AAI9K5F2"/>
<dbReference type="EMBL" id="BLYL01000022">
    <property type="protein sequence ID" value="GFO95602.1"/>
    <property type="molecule type" value="Genomic_DNA"/>
</dbReference>
<keyword evidence="4" id="KW-0413">Isomerase</keyword>
<dbReference type="Gene3D" id="1.10.3120.10">
    <property type="entry name" value="Trigger factor, C-terminal domain"/>
    <property type="match status" value="1"/>
</dbReference>
<organism evidence="7 8">
    <name type="scientific">Coprococcus eutactus</name>
    <dbReference type="NCBI Taxonomy" id="33043"/>
    <lineage>
        <taxon>Bacteria</taxon>
        <taxon>Bacillati</taxon>
        <taxon>Bacillota</taxon>
        <taxon>Clostridia</taxon>
        <taxon>Lachnospirales</taxon>
        <taxon>Lachnospiraceae</taxon>
        <taxon>Coprococcus</taxon>
    </lineage>
</organism>
<dbReference type="GO" id="GO:0015031">
    <property type="term" value="P:protein transport"/>
    <property type="evidence" value="ECO:0007669"/>
    <property type="project" value="InterPro"/>
</dbReference>
<evidence type="ECO:0000259" key="6">
    <source>
        <dbReference type="Pfam" id="PF05698"/>
    </source>
</evidence>
<evidence type="ECO:0000313" key="8">
    <source>
        <dbReference type="Proteomes" id="UP000660047"/>
    </source>
</evidence>
<dbReference type="Pfam" id="PF05698">
    <property type="entry name" value="Trigger_C"/>
    <property type="match status" value="1"/>
</dbReference>
<evidence type="ECO:0000256" key="1">
    <source>
        <dbReference type="ARBA" id="ARBA00000971"/>
    </source>
</evidence>
<feature type="domain" description="PPIase FKBP-type" evidence="5">
    <location>
        <begin position="83"/>
        <end position="161"/>
    </location>
</feature>
<evidence type="ECO:0000256" key="4">
    <source>
        <dbReference type="ARBA" id="ARBA00023235"/>
    </source>
</evidence>
<dbReference type="Proteomes" id="UP000660047">
    <property type="component" value="Unassembled WGS sequence"/>
</dbReference>
<comment type="caution">
    <text evidence="7">The sequence shown here is derived from an EMBL/GenBank/DDBJ whole genome shotgun (WGS) entry which is preliminary data.</text>
</comment>
<dbReference type="PROSITE" id="PS51257">
    <property type="entry name" value="PROKAR_LIPOPROTEIN"/>
    <property type="match status" value="1"/>
</dbReference>
<dbReference type="InterPro" id="IPR008880">
    <property type="entry name" value="Trigger_fac_C"/>
</dbReference>
<dbReference type="InterPro" id="IPR046357">
    <property type="entry name" value="PPIase_dom_sf"/>
</dbReference>
<dbReference type="Pfam" id="PF00254">
    <property type="entry name" value="FKBP_C"/>
    <property type="match status" value="1"/>
</dbReference>
<proteinExistence type="predicted"/>
<evidence type="ECO:0000259" key="5">
    <source>
        <dbReference type="Pfam" id="PF00254"/>
    </source>
</evidence>
<accession>A0AAI9K5F2</accession>
<dbReference type="EC" id="5.2.1.8" evidence="2"/>
<dbReference type="InterPro" id="IPR001179">
    <property type="entry name" value="PPIase_FKBP_dom"/>
</dbReference>
<dbReference type="InterPro" id="IPR037041">
    <property type="entry name" value="Trigger_fac_C_sf"/>
</dbReference>
<evidence type="ECO:0000256" key="2">
    <source>
        <dbReference type="ARBA" id="ARBA00013194"/>
    </source>
</evidence>
<reference evidence="7" key="1">
    <citation type="submission" date="2020-06" db="EMBL/GenBank/DDBJ databases">
        <title>Characterization of fructooligosaccharide metabolism and fructooligosaccharide-degrading enzymes in human commensal butyrate producers.</title>
        <authorList>
            <person name="Tanno H."/>
            <person name="Fujii T."/>
            <person name="Hirano K."/>
            <person name="Maeno S."/>
            <person name="Tonozuka T."/>
            <person name="Sakamoto M."/>
            <person name="Ohkuma M."/>
            <person name="Tochio T."/>
            <person name="Endo A."/>
        </authorList>
    </citation>
    <scope>NUCLEOTIDE SEQUENCE</scope>
    <source>
        <strain evidence="7">JCM 31265</strain>
    </source>
</reference>
<comment type="catalytic activity">
    <reaction evidence="1">
        <text>[protein]-peptidylproline (omega=180) = [protein]-peptidylproline (omega=0)</text>
        <dbReference type="Rhea" id="RHEA:16237"/>
        <dbReference type="Rhea" id="RHEA-COMP:10747"/>
        <dbReference type="Rhea" id="RHEA-COMP:10748"/>
        <dbReference type="ChEBI" id="CHEBI:83833"/>
        <dbReference type="ChEBI" id="CHEBI:83834"/>
        <dbReference type="EC" id="5.2.1.8"/>
    </reaction>
</comment>
<evidence type="ECO:0000313" key="7">
    <source>
        <dbReference type="EMBL" id="GFO95602.1"/>
    </source>
</evidence>
<protein>
    <recommendedName>
        <fullName evidence="2">peptidylprolyl isomerase</fullName>
        <ecNumber evidence="2">5.2.1.8</ecNumber>
    </recommendedName>
</protein>
<gene>
    <name evidence="7" type="ORF">COEU31_26480</name>
</gene>
<dbReference type="GO" id="GO:0003755">
    <property type="term" value="F:peptidyl-prolyl cis-trans isomerase activity"/>
    <property type="evidence" value="ECO:0007669"/>
    <property type="project" value="UniProtKB-KW"/>
</dbReference>
<feature type="domain" description="Trigger factor C-terminal" evidence="6">
    <location>
        <begin position="190"/>
        <end position="338"/>
    </location>
</feature>
<dbReference type="RefSeq" id="WP_055223063.1">
    <property type="nucleotide sequence ID" value="NZ_BLYL01000022.1"/>
</dbReference>
<dbReference type="SUPFAM" id="SSF109998">
    <property type="entry name" value="Triger factor/SurA peptide-binding domain-like"/>
    <property type="match status" value="1"/>
</dbReference>